<sequence length="362" mass="38592">MAIQGGLAIGCRHAGPGRHGVAVPDQGGRPTLEDVAAYAGVSRSTASRALNEETYVSPQAREKVLAAARDLGYSPNQAARSLVTKRTGAVALLLSEPESMVLDDPYYLIVMRAAFRELANRGSQMLVMFVDNRDDIPRTMKFLDGGHVDGVLVFAPHIGDPLATALRLLRVPVVFGGSSVTNGKGLYTVDYDNKSGACLAVEHLLTQGRRRIVTVSGPQDQRSARDRLAGWQETLAAAGIDPTGLSEPADFTQHGGDIAMQRLLDRVPDLDAVFAASDPMAAGAIRALRSAGRRVPDDVAVVGFDDNPRLAPTLDPPLTSVHQDPGEQVGEMIRMLLQLQTGQEPAVPRLVLPVSLTTRQSA</sequence>
<dbReference type="Gene3D" id="1.10.260.40">
    <property type="entry name" value="lambda repressor-like DNA-binding domains"/>
    <property type="match status" value="1"/>
</dbReference>
<proteinExistence type="predicted"/>
<evidence type="ECO:0000256" key="3">
    <source>
        <dbReference type="ARBA" id="ARBA00023163"/>
    </source>
</evidence>
<dbReference type="CDD" id="cd01392">
    <property type="entry name" value="HTH_LacI"/>
    <property type="match status" value="1"/>
</dbReference>
<keyword evidence="2" id="KW-0238">DNA-binding</keyword>
<dbReference type="SUPFAM" id="SSF47413">
    <property type="entry name" value="lambda repressor-like DNA-binding domains"/>
    <property type="match status" value="1"/>
</dbReference>
<dbReference type="InterPro" id="IPR028082">
    <property type="entry name" value="Peripla_BP_I"/>
</dbReference>
<name>A0A428YTY4_KIBAR</name>
<dbReference type="SUPFAM" id="SSF53822">
    <property type="entry name" value="Periplasmic binding protein-like I"/>
    <property type="match status" value="1"/>
</dbReference>
<dbReference type="GO" id="GO:0000976">
    <property type="term" value="F:transcription cis-regulatory region binding"/>
    <property type="evidence" value="ECO:0007669"/>
    <property type="project" value="TreeGrafter"/>
</dbReference>
<evidence type="ECO:0000313" key="6">
    <source>
        <dbReference type="Proteomes" id="UP000287547"/>
    </source>
</evidence>
<organism evidence="5 6">
    <name type="scientific">Kibdelosporangium aridum</name>
    <dbReference type="NCBI Taxonomy" id="2030"/>
    <lineage>
        <taxon>Bacteria</taxon>
        <taxon>Bacillati</taxon>
        <taxon>Actinomycetota</taxon>
        <taxon>Actinomycetes</taxon>
        <taxon>Pseudonocardiales</taxon>
        <taxon>Pseudonocardiaceae</taxon>
        <taxon>Kibdelosporangium</taxon>
    </lineage>
</organism>
<dbReference type="PANTHER" id="PTHR30146">
    <property type="entry name" value="LACI-RELATED TRANSCRIPTIONAL REPRESSOR"/>
    <property type="match status" value="1"/>
</dbReference>
<reference evidence="5 6" key="1">
    <citation type="submission" date="2018-05" db="EMBL/GenBank/DDBJ databases">
        <title>Evolution of GPA BGCs.</title>
        <authorList>
            <person name="Waglechner N."/>
            <person name="Wright G.D."/>
        </authorList>
    </citation>
    <scope>NUCLEOTIDE SEQUENCE [LARGE SCALE GENOMIC DNA]</scope>
    <source>
        <strain evidence="5 6">A82846</strain>
    </source>
</reference>
<accession>A0A428YTY4</accession>
<evidence type="ECO:0000259" key="4">
    <source>
        <dbReference type="PROSITE" id="PS50932"/>
    </source>
</evidence>
<evidence type="ECO:0000313" key="5">
    <source>
        <dbReference type="EMBL" id="RSM73046.1"/>
    </source>
</evidence>
<keyword evidence="1" id="KW-0805">Transcription regulation</keyword>
<evidence type="ECO:0000256" key="2">
    <source>
        <dbReference type="ARBA" id="ARBA00023125"/>
    </source>
</evidence>
<dbReference type="PROSITE" id="PS50932">
    <property type="entry name" value="HTH_LACI_2"/>
    <property type="match status" value="1"/>
</dbReference>
<dbReference type="PANTHER" id="PTHR30146:SF109">
    <property type="entry name" value="HTH-TYPE TRANSCRIPTIONAL REGULATOR GALS"/>
    <property type="match status" value="1"/>
</dbReference>
<dbReference type="PROSITE" id="PS00356">
    <property type="entry name" value="HTH_LACI_1"/>
    <property type="match status" value="1"/>
</dbReference>
<dbReference type="Gene3D" id="3.40.50.2300">
    <property type="match status" value="2"/>
</dbReference>
<keyword evidence="3" id="KW-0804">Transcription</keyword>
<dbReference type="SMART" id="SM00354">
    <property type="entry name" value="HTH_LACI"/>
    <property type="match status" value="1"/>
</dbReference>
<dbReference type="Pfam" id="PF00356">
    <property type="entry name" value="LacI"/>
    <property type="match status" value="1"/>
</dbReference>
<dbReference type="Proteomes" id="UP000287547">
    <property type="component" value="Unassembled WGS sequence"/>
</dbReference>
<protein>
    <submittedName>
        <fullName evidence="5">LacI family transcriptional regulator</fullName>
    </submittedName>
</protein>
<dbReference type="CDD" id="cd06267">
    <property type="entry name" value="PBP1_LacI_sugar_binding-like"/>
    <property type="match status" value="1"/>
</dbReference>
<dbReference type="Pfam" id="PF13377">
    <property type="entry name" value="Peripla_BP_3"/>
    <property type="match status" value="1"/>
</dbReference>
<comment type="caution">
    <text evidence="5">The sequence shown here is derived from an EMBL/GenBank/DDBJ whole genome shotgun (WGS) entry which is preliminary data.</text>
</comment>
<dbReference type="InterPro" id="IPR000843">
    <property type="entry name" value="HTH_LacI"/>
</dbReference>
<dbReference type="EMBL" id="QHKI01000057">
    <property type="protein sequence ID" value="RSM73046.1"/>
    <property type="molecule type" value="Genomic_DNA"/>
</dbReference>
<dbReference type="OrthoDB" id="4268837at2"/>
<dbReference type="InterPro" id="IPR010982">
    <property type="entry name" value="Lambda_DNA-bd_dom_sf"/>
</dbReference>
<dbReference type="InterPro" id="IPR046335">
    <property type="entry name" value="LacI/GalR-like_sensor"/>
</dbReference>
<gene>
    <name evidence="5" type="ORF">DMH04_41920</name>
</gene>
<dbReference type="AlphaFoldDB" id="A0A428YTY4"/>
<feature type="domain" description="HTH lacI-type" evidence="4">
    <location>
        <begin position="30"/>
        <end position="84"/>
    </location>
</feature>
<evidence type="ECO:0000256" key="1">
    <source>
        <dbReference type="ARBA" id="ARBA00023015"/>
    </source>
</evidence>
<dbReference type="GO" id="GO:0003700">
    <property type="term" value="F:DNA-binding transcription factor activity"/>
    <property type="evidence" value="ECO:0007669"/>
    <property type="project" value="TreeGrafter"/>
</dbReference>